<accession>A0A8S3V067</accession>
<evidence type="ECO:0000259" key="10">
    <source>
        <dbReference type="Pfam" id="PF00955"/>
    </source>
</evidence>
<evidence type="ECO:0000256" key="9">
    <source>
        <dbReference type="SAM" id="Phobius"/>
    </source>
</evidence>
<dbReference type="InterPro" id="IPR016152">
    <property type="entry name" value="PTrfase/Anion_transptr"/>
</dbReference>
<name>A0A8S3V067_MYTED</name>
<keyword evidence="7" id="KW-0406">Ion transport</keyword>
<comment type="similarity">
    <text evidence="2">Belongs to the anion exchanger (TC 2.A.31) family.</text>
</comment>
<dbReference type="GO" id="GO:0005452">
    <property type="term" value="F:solute:inorganic anion antiporter activity"/>
    <property type="evidence" value="ECO:0007669"/>
    <property type="project" value="InterPro"/>
</dbReference>
<proteinExistence type="inferred from homology"/>
<evidence type="ECO:0000313" key="13">
    <source>
        <dbReference type="Proteomes" id="UP000683360"/>
    </source>
</evidence>
<dbReference type="InterPro" id="IPR011531">
    <property type="entry name" value="HCO3_transpt-like_TM_dom"/>
</dbReference>
<feature type="transmembrane region" description="Helical" evidence="9">
    <location>
        <begin position="533"/>
        <end position="557"/>
    </location>
</feature>
<dbReference type="GO" id="GO:0005886">
    <property type="term" value="C:plasma membrane"/>
    <property type="evidence" value="ECO:0007669"/>
    <property type="project" value="UniProtKB-SubCell"/>
</dbReference>
<evidence type="ECO:0000256" key="1">
    <source>
        <dbReference type="ARBA" id="ARBA00004651"/>
    </source>
</evidence>
<feature type="transmembrane region" description="Helical" evidence="9">
    <location>
        <begin position="493"/>
        <end position="512"/>
    </location>
</feature>
<gene>
    <name evidence="12" type="ORF">MEDL_61413</name>
</gene>
<comment type="caution">
    <text evidence="12">The sequence shown here is derived from an EMBL/GenBank/DDBJ whole genome shotgun (WGS) entry which is preliminary data.</text>
</comment>
<dbReference type="Pfam" id="PF00955">
    <property type="entry name" value="HCO3_cotransp"/>
    <property type="match status" value="1"/>
</dbReference>
<dbReference type="InterPro" id="IPR013769">
    <property type="entry name" value="Band3_cytoplasmic_dom"/>
</dbReference>
<feature type="domain" description="Band 3 cytoplasmic" evidence="11">
    <location>
        <begin position="43"/>
        <end position="165"/>
    </location>
</feature>
<dbReference type="GO" id="GO:0051453">
    <property type="term" value="P:regulation of intracellular pH"/>
    <property type="evidence" value="ECO:0007669"/>
    <property type="project" value="TreeGrafter"/>
</dbReference>
<feature type="transmembrane region" description="Helical" evidence="9">
    <location>
        <begin position="292"/>
        <end position="310"/>
    </location>
</feature>
<comment type="subcellular location">
    <subcellularLocation>
        <location evidence="1">Cell membrane</location>
        <topology evidence="1">Multi-pass membrane protein</topology>
    </subcellularLocation>
</comment>
<dbReference type="PANTHER" id="PTHR11453">
    <property type="entry name" value="ANION EXCHANGE PROTEIN"/>
    <property type="match status" value="1"/>
</dbReference>
<feature type="domain" description="Bicarbonate transporter-like transmembrane" evidence="10">
    <location>
        <begin position="251"/>
        <end position="583"/>
    </location>
</feature>
<keyword evidence="4" id="KW-1003">Cell membrane</keyword>
<evidence type="ECO:0000256" key="7">
    <source>
        <dbReference type="ARBA" id="ARBA00023065"/>
    </source>
</evidence>
<feature type="transmembrane region" description="Helical" evidence="9">
    <location>
        <begin position="406"/>
        <end position="425"/>
    </location>
</feature>
<reference evidence="12" key="1">
    <citation type="submission" date="2021-03" db="EMBL/GenBank/DDBJ databases">
        <authorList>
            <person name="Bekaert M."/>
        </authorList>
    </citation>
    <scope>NUCLEOTIDE SEQUENCE</scope>
</reference>
<feature type="transmembrane region" description="Helical" evidence="9">
    <location>
        <begin position="262"/>
        <end position="280"/>
    </location>
</feature>
<feature type="transmembrane region" description="Helical" evidence="9">
    <location>
        <begin position="446"/>
        <end position="464"/>
    </location>
</feature>
<keyword evidence="13" id="KW-1185">Reference proteome</keyword>
<keyword evidence="8 9" id="KW-0472">Membrane</keyword>
<evidence type="ECO:0000256" key="4">
    <source>
        <dbReference type="ARBA" id="ARBA00022475"/>
    </source>
</evidence>
<sequence length="585" mass="66553">MSSQIATITPTRLDPALCNSVKIQVPKFEITIDDVSEKLEPRDLFCQMDALRHYNDDFVWKEVRRWVKFEEEIEEKGKRWSKPHVSSICMQYLTELHQIVVSNPCLLDLEATSMFDIVDILLEQWRLNGTLNSLLWNHVKAVLLKRHKHQHVGRRQIKRHQSRASNLFQGAFLSDEEDVPSSPETRSRMNGLQEFISQTIVLPPGSWDPSIRIEPPAEIPTKESRKPPVYTTIVVNKNEDDSHDDPTLERTGRDQDWDFMPIRVWVGLWTALLILIIVAFDLSSLVRYITRFTEECFACLIALIFIYQAFKQLYKIGIKYPVQRWTTDSGCFCIINNFTIPPKPEEGILVRHVRSASLSLSSNEDIVTRSPNNDMPLHQFIAPSNCTLYGGILTGTGCDSSQSPDVLFMSIVLFFGTFIIARLLVSFKKTRYFSTMIRQIVSDFSVLIAIVVMVGFDAWFGVATPKLNVPSVFKPTKPGRGWLINPISDKNPWWLILVAVVPALLTTILIFMDQQITSVIVNRKENKLKKGGGYHLDMLVVAVLIVMLSFLGLPWYVAATVSAMAHVMSLRKESECTAPGKNQPS</sequence>
<dbReference type="EMBL" id="CAJPWZ010002976">
    <property type="protein sequence ID" value="CAG2249649.1"/>
    <property type="molecule type" value="Genomic_DNA"/>
</dbReference>
<evidence type="ECO:0000313" key="12">
    <source>
        <dbReference type="EMBL" id="CAG2249649.1"/>
    </source>
</evidence>
<dbReference type="GO" id="GO:0008509">
    <property type="term" value="F:monoatomic anion transmembrane transporter activity"/>
    <property type="evidence" value="ECO:0007669"/>
    <property type="project" value="InterPro"/>
</dbReference>
<dbReference type="SUPFAM" id="SSF55804">
    <property type="entry name" value="Phoshotransferase/anion transport protein"/>
    <property type="match status" value="1"/>
</dbReference>
<organism evidence="12 13">
    <name type="scientific">Mytilus edulis</name>
    <name type="common">Blue mussel</name>
    <dbReference type="NCBI Taxonomy" id="6550"/>
    <lineage>
        <taxon>Eukaryota</taxon>
        <taxon>Metazoa</taxon>
        <taxon>Spiralia</taxon>
        <taxon>Lophotrochozoa</taxon>
        <taxon>Mollusca</taxon>
        <taxon>Bivalvia</taxon>
        <taxon>Autobranchia</taxon>
        <taxon>Pteriomorphia</taxon>
        <taxon>Mytilida</taxon>
        <taxon>Mytiloidea</taxon>
        <taxon>Mytilidae</taxon>
        <taxon>Mytilinae</taxon>
        <taxon>Mytilus</taxon>
    </lineage>
</organism>
<evidence type="ECO:0000256" key="8">
    <source>
        <dbReference type="ARBA" id="ARBA00023136"/>
    </source>
</evidence>
<evidence type="ECO:0000256" key="5">
    <source>
        <dbReference type="ARBA" id="ARBA00022692"/>
    </source>
</evidence>
<dbReference type="PRINTS" id="PR01231">
    <property type="entry name" value="HCO3TRNSPORT"/>
</dbReference>
<dbReference type="OrthoDB" id="1735926at2759"/>
<dbReference type="AlphaFoldDB" id="A0A8S3V067"/>
<dbReference type="InterPro" id="IPR003020">
    <property type="entry name" value="HCO3_transpt_euk"/>
</dbReference>
<dbReference type="PANTHER" id="PTHR11453:SF36">
    <property type="entry name" value="ANION EXCHANGE PROTEIN"/>
    <property type="match status" value="1"/>
</dbReference>
<evidence type="ECO:0000256" key="2">
    <source>
        <dbReference type="ARBA" id="ARBA00010993"/>
    </source>
</evidence>
<dbReference type="GO" id="GO:0008510">
    <property type="term" value="F:sodium:bicarbonate symporter activity"/>
    <property type="evidence" value="ECO:0007669"/>
    <property type="project" value="TreeGrafter"/>
</dbReference>
<evidence type="ECO:0000256" key="6">
    <source>
        <dbReference type="ARBA" id="ARBA00022989"/>
    </source>
</evidence>
<keyword evidence="3" id="KW-0813">Transport</keyword>
<evidence type="ECO:0000256" key="3">
    <source>
        <dbReference type="ARBA" id="ARBA00022448"/>
    </source>
</evidence>
<keyword evidence="5 9" id="KW-0812">Transmembrane</keyword>
<keyword evidence="6 9" id="KW-1133">Transmembrane helix</keyword>
<dbReference type="Pfam" id="PF07565">
    <property type="entry name" value="Band_3_cyto"/>
    <property type="match status" value="1"/>
</dbReference>
<dbReference type="Gene3D" id="3.40.930.10">
    <property type="entry name" value="Mannitol-specific EII, Chain A"/>
    <property type="match status" value="1"/>
</dbReference>
<protein>
    <submittedName>
        <fullName evidence="12">SLC4A4</fullName>
    </submittedName>
</protein>
<dbReference type="Proteomes" id="UP000683360">
    <property type="component" value="Unassembled WGS sequence"/>
</dbReference>
<evidence type="ECO:0000259" key="11">
    <source>
        <dbReference type="Pfam" id="PF07565"/>
    </source>
</evidence>